<evidence type="ECO:0000256" key="11">
    <source>
        <dbReference type="ARBA" id="ARBA00048044"/>
    </source>
</evidence>
<comment type="pathway">
    <text evidence="10">Porphyrin-containing compound metabolism; heme A biosynthesis; heme A from heme O: step 1/1.</text>
</comment>
<keyword evidence="8" id="KW-0350">Heme biosynthesis</keyword>
<feature type="transmembrane region" description="Helical" evidence="12">
    <location>
        <begin position="86"/>
        <end position="104"/>
    </location>
</feature>
<organism evidence="13 14">
    <name type="scientific">Nemorincola caseinilytica</name>
    <dbReference type="NCBI Taxonomy" id="2054315"/>
    <lineage>
        <taxon>Bacteria</taxon>
        <taxon>Pseudomonadati</taxon>
        <taxon>Bacteroidota</taxon>
        <taxon>Chitinophagia</taxon>
        <taxon>Chitinophagales</taxon>
        <taxon>Chitinophagaceae</taxon>
        <taxon>Nemorincola</taxon>
    </lineage>
</organism>
<comment type="subcellular location">
    <subcellularLocation>
        <location evidence="2">Membrane</location>
        <topology evidence="2">Multi-pass membrane protein</topology>
    </subcellularLocation>
</comment>
<evidence type="ECO:0000256" key="9">
    <source>
        <dbReference type="ARBA" id="ARBA00023136"/>
    </source>
</evidence>
<feature type="transmembrane region" description="Helical" evidence="12">
    <location>
        <begin position="283"/>
        <end position="305"/>
    </location>
</feature>
<evidence type="ECO:0000313" key="13">
    <source>
        <dbReference type="EMBL" id="GAA4465908.1"/>
    </source>
</evidence>
<dbReference type="InterPro" id="IPR023754">
    <property type="entry name" value="HemeA_Synthase_type2"/>
</dbReference>
<comment type="catalytic activity">
    <reaction evidence="11">
        <text>Fe(II)-heme o + 2 A + H2O = Fe(II)-heme a + 2 AH2</text>
        <dbReference type="Rhea" id="RHEA:63388"/>
        <dbReference type="ChEBI" id="CHEBI:13193"/>
        <dbReference type="ChEBI" id="CHEBI:15377"/>
        <dbReference type="ChEBI" id="CHEBI:17499"/>
        <dbReference type="ChEBI" id="CHEBI:60530"/>
        <dbReference type="ChEBI" id="CHEBI:61715"/>
        <dbReference type="EC" id="1.17.99.9"/>
    </reaction>
    <physiologicalReaction direction="left-to-right" evidence="11">
        <dbReference type="Rhea" id="RHEA:63389"/>
    </physiologicalReaction>
</comment>
<keyword evidence="6" id="KW-0560">Oxidoreductase</keyword>
<gene>
    <name evidence="13" type="ORF">GCM10023093_18920</name>
</gene>
<dbReference type="Proteomes" id="UP001500067">
    <property type="component" value="Unassembled WGS sequence"/>
</dbReference>
<keyword evidence="14" id="KW-1185">Reference proteome</keyword>
<keyword evidence="3 12" id="KW-0812">Transmembrane</keyword>
<evidence type="ECO:0000256" key="12">
    <source>
        <dbReference type="SAM" id="Phobius"/>
    </source>
</evidence>
<evidence type="ECO:0000256" key="3">
    <source>
        <dbReference type="ARBA" id="ARBA00022692"/>
    </source>
</evidence>
<dbReference type="InterPro" id="IPR003780">
    <property type="entry name" value="COX15/CtaA_fam"/>
</dbReference>
<sequence length="340" mass="38736">MAWWLIAGIIMIVIEFIMGGVTRLTGSGLSITEWKPIMGFIPPLNEADWNKAFDGYKNIAQYKYVNSHFTLPDFKFIFYWEWAHRLWARMLGVVFAIGFVYFFVKKYFDKGMVRPFIILFILGGLQGFVGWKMVASGLNDTDLYVKHTWLAAHFLSAITLMCYTLWFALVLLIPADRRVAAPAMVRQLVAIILLTYVQLAYGAFMAGTHASRAVHTWPRIADEWVPGTLGSESMVTNVMNIQFVHRTLAYLLLIIIVVWYVWAGKAARRMGSVLLHKARRWPFVIVMLQVVLGVVTLISASQIVFGTFGFYETLAEIHQLVGMFLVMALVANLYIISKKK</sequence>
<comment type="cofactor">
    <cofactor evidence="1">
        <name>heme b</name>
        <dbReference type="ChEBI" id="CHEBI:60344"/>
    </cofactor>
</comment>
<feature type="transmembrane region" description="Helical" evidence="12">
    <location>
        <begin position="116"/>
        <end position="134"/>
    </location>
</feature>
<protein>
    <submittedName>
        <fullName evidence="13">COX15/CtaA family protein</fullName>
    </submittedName>
</protein>
<keyword evidence="5 12" id="KW-1133">Transmembrane helix</keyword>
<feature type="transmembrane region" description="Helical" evidence="12">
    <location>
        <begin position="243"/>
        <end position="262"/>
    </location>
</feature>
<comment type="caution">
    <text evidence="13">The sequence shown here is derived from an EMBL/GenBank/DDBJ whole genome shotgun (WGS) entry which is preliminary data.</text>
</comment>
<proteinExistence type="predicted"/>
<dbReference type="EMBL" id="BAABFA010000011">
    <property type="protein sequence ID" value="GAA4465908.1"/>
    <property type="molecule type" value="Genomic_DNA"/>
</dbReference>
<evidence type="ECO:0000256" key="2">
    <source>
        <dbReference type="ARBA" id="ARBA00004141"/>
    </source>
</evidence>
<reference evidence="14" key="1">
    <citation type="journal article" date="2019" name="Int. J. Syst. Evol. Microbiol.">
        <title>The Global Catalogue of Microorganisms (GCM) 10K type strain sequencing project: providing services to taxonomists for standard genome sequencing and annotation.</title>
        <authorList>
            <consortium name="The Broad Institute Genomics Platform"/>
            <consortium name="The Broad Institute Genome Sequencing Center for Infectious Disease"/>
            <person name="Wu L."/>
            <person name="Ma J."/>
        </authorList>
    </citation>
    <scope>NUCLEOTIDE SEQUENCE [LARGE SCALE GENOMIC DNA]</scope>
    <source>
        <strain evidence="14">JCM 32105</strain>
    </source>
</reference>
<accession>A0ABP8NIA3</accession>
<evidence type="ECO:0000256" key="7">
    <source>
        <dbReference type="ARBA" id="ARBA00023004"/>
    </source>
</evidence>
<keyword evidence="4" id="KW-0479">Metal-binding</keyword>
<keyword evidence="9 12" id="KW-0472">Membrane</keyword>
<feature type="transmembrane region" description="Helical" evidence="12">
    <location>
        <begin position="185"/>
        <end position="204"/>
    </location>
</feature>
<feature type="transmembrane region" description="Helical" evidence="12">
    <location>
        <begin position="5"/>
        <end position="26"/>
    </location>
</feature>
<evidence type="ECO:0000256" key="4">
    <source>
        <dbReference type="ARBA" id="ARBA00022723"/>
    </source>
</evidence>
<evidence type="ECO:0000256" key="1">
    <source>
        <dbReference type="ARBA" id="ARBA00001970"/>
    </source>
</evidence>
<evidence type="ECO:0000313" key="14">
    <source>
        <dbReference type="Proteomes" id="UP001500067"/>
    </source>
</evidence>
<evidence type="ECO:0000256" key="6">
    <source>
        <dbReference type="ARBA" id="ARBA00023002"/>
    </source>
</evidence>
<feature type="transmembrane region" description="Helical" evidence="12">
    <location>
        <begin position="154"/>
        <end position="173"/>
    </location>
</feature>
<keyword evidence="7" id="KW-0408">Iron</keyword>
<evidence type="ECO:0000256" key="8">
    <source>
        <dbReference type="ARBA" id="ARBA00023133"/>
    </source>
</evidence>
<evidence type="ECO:0000256" key="10">
    <source>
        <dbReference type="ARBA" id="ARBA00044501"/>
    </source>
</evidence>
<dbReference type="PANTHER" id="PTHR23289">
    <property type="entry name" value="CYTOCHROME C OXIDASE ASSEMBLY PROTEIN COX15"/>
    <property type="match status" value="1"/>
</dbReference>
<feature type="transmembrane region" description="Helical" evidence="12">
    <location>
        <begin position="317"/>
        <end position="336"/>
    </location>
</feature>
<dbReference type="Pfam" id="PF02628">
    <property type="entry name" value="COX15-CtaA"/>
    <property type="match status" value="1"/>
</dbReference>
<evidence type="ECO:0000256" key="5">
    <source>
        <dbReference type="ARBA" id="ARBA00022989"/>
    </source>
</evidence>
<dbReference type="PANTHER" id="PTHR23289:SF2">
    <property type="entry name" value="CYTOCHROME C OXIDASE ASSEMBLY PROTEIN COX15 HOMOLOG"/>
    <property type="match status" value="1"/>
</dbReference>
<name>A0ABP8NIA3_9BACT</name>